<evidence type="ECO:0000313" key="2">
    <source>
        <dbReference type="Proteomes" id="UP000887563"/>
    </source>
</evidence>
<dbReference type="AlphaFoldDB" id="A0A914LG67"/>
<evidence type="ECO:0000313" key="3">
    <source>
        <dbReference type="WBParaSite" id="Minc3s00476g12995"/>
    </source>
</evidence>
<name>A0A914LG67_MELIC</name>
<keyword evidence="2" id="KW-1185">Reference proteome</keyword>
<feature type="compositionally biased region" description="Basic residues" evidence="1">
    <location>
        <begin position="410"/>
        <end position="419"/>
    </location>
</feature>
<organism evidence="2 3">
    <name type="scientific">Meloidogyne incognita</name>
    <name type="common">Southern root-knot nematode worm</name>
    <name type="synonym">Oxyuris incognita</name>
    <dbReference type="NCBI Taxonomy" id="6306"/>
    <lineage>
        <taxon>Eukaryota</taxon>
        <taxon>Metazoa</taxon>
        <taxon>Ecdysozoa</taxon>
        <taxon>Nematoda</taxon>
        <taxon>Chromadorea</taxon>
        <taxon>Rhabditida</taxon>
        <taxon>Tylenchina</taxon>
        <taxon>Tylenchomorpha</taxon>
        <taxon>Tylenchoidea</taxon>
        <taxon>Meloidogynidae</taxon>
        <taxon>Meloidogyninae</taxon>
        <taxon>Meloidogyne</taxon>
        <taxon>Meloidogyne incognita group</taxon>
    </lineage>
</organism>
<evidence type="ECO:0000256" key="1">
    <source>
        <dbReference type="SAM" id="MobiDB-lite"/>
    </source>
</evidence>
<accession>A0A914LG67</accession>
<reference evidence="3" key="1">
    <citation type="submission" date="2022-11" db="UniProtKB">
        <authorList>
            <consortium name="WormBaseParasite"/>
        </authorList>
    </citation>
    <scope>IDENTIFICATION</scope>
</reference>
<dbReference type="Proteomes" id="UP000887563">
    <property type="component" value="Unplaced"/>
</dbReference>
<dbReference type="WBParaSite" id="Minc3s00476g12995">
    <property type="protein sequence ID" value="Minc3s00476g12995"/>
    <property type="gene ID" value="Minc3s00476g12995"/>
</dbReference>
<sequence>MLRRLLSSPLSMNGKVDEDLYGAGDEPKEYFLLSKMQPLPPEDFDQGDLQNYYQQQPNFGNNQQQHQQGFSTVAIENDVYWPNFIPLDQCNNGNASNIITINSTSLPPPTHPPQPLFYSTPLHIPSTKNILEEKNFQNDDNCIKNNFVFESTQDGMQFKPDLETIRKMSTTSYNGYGIERNGESPLLDCDSTDVFYCHYCSRSFPRSRISPTRHVAQCRRLNTNEDGGGGSSSSCSGALMENFGSNTQQRQNTPTTTIDFSSLINANSCSSPAPGGIGSVDPTDPYQCSWCQFNTLYKGNMKRHLICCHQVSLESLTNLNFNIERLRRLSTTRPELDELPILPRRDGKEANNAVTVAFNNNNNNNILNNIIIVKEEMGGNNPSPQNQNHLNFDGNKNNNNFVVEKEEKKRKPSSTKRKMTTTTTSERRHNKLFITEKQQGTPPTTPTTSSSTNNKDDYCYTSNSTIKFAPYI</sequence>
<feature type="region of interest" description="Disordered" evidence="1">
    <location>
        <begin position="404"/>
        <end position="460"/>
    </location>
</feature>
<proteinExistence type="predicted"/>
<protein>
    <submittedName>
        <fullName evidence="3">C2H2-type domain-containing protein</fullName>
    </submittedName>
</protein>